<gene>
    <name evidence="1" type="ORF">FE784_31690</name>
</gene>
<protein>
    <submittedName>
        <fullName evidence="1">Uncharacterized protein</fullName>
    </submittedName>
</protein>
<accession>A0A5C4SZH7</accession>
<dbReference type="AlphaFoldDB" id="A0A5C4SZH7"/>
<reference evidence="1 2" key="1">
    <citation type="submission" date="2019-05" db="EMBL/GenBank/DDBJ databases">
        <title>We sequenced the genome of Paenibacillus hemerocallicola KCTC 33185 for further insight into its adaptation and study the phylogeny of Paenibacillus.</title>
        <authorList>
            <person name="Narsing Rao M.P."/>
        </authorList>
    </citation>
    <scope>NUCLEOTIDE SEQUENCE [LARGE SCALE GENOMIC DNA]</scope>
    <source>
        <strain evidence="1 2">KCTC 33185</strain>
    </source>
</reference>
<comment type="caution">
    <text evidence="1">The sequence shown here is derived from an EMBL/GenBank/DDBJ whole genome shotgun (WGS) entry which is preliminary data.</text>
</comment>
<dbReference type="Proteomes" id="UP000307943">
    <property type="component" value="Unassembled WGS sequence"/>
</dbReference>
<evidence type="ECO:0000313" key="1">
    <source>
        <dbReference type="EMBL" id="TNJ62248.1"/>
    </source>
</evidence>
<organism evidence="1 2">
    <name type="scientific">Paenibacillus hemerocallicola</name>
    <dbReference type="NCBI Taxonomy" id="1172614"/>
    <lineage>
        <taxon>Bacteria</taxon>
        <taxon>Bacillati</taxon>
        <taxon>Bacillota</taxon>
        <taxon>Bacilli</taxon>
        <taxon>Bacillales</taxon>
        <taxon>Paenibacillaceae</taxon>
        <taxon>Paenibacillus</taxon>
    </lineage>
</organism>
<sequence>MFREAFASKHSVTGHIAPIRLYSVTVQTGSPRSFKVNTFLIDPSGDVSAMPRPVRWCGKSGSPGDFPAPFHTPHMLIAKSNERTYGFIEPGTHQCSLFPGLAMSASWNAGHR</sequence>
<dbReference type="RefSeq" id="WP_139606277.1">
    <property type="nucleotide sequence ID" value="NZ_VDCQ01000063.1"/>
</dbReference>
<evidence type="ECO:0000313" key="2">
    <source>
        <dbReference type="Proteomes" id="UP000307943"/>
    </source>
</evidence>
<name>A0A5C4SZH7_9BACL</name>
<keyword evidence="2" id="KW-1185">Reference proteome</keyword>
<dbReference type="EMBL" id="VDCQ01000063">
    <property type="protein sequence ID" value="TNJ62248.1"/>
    <property type="molecule type" value="Genomic_DNA"/>
</dbReference>
<proteinExistence type="predicted"/>